<dbReference type="InterPro" id="IPR007921">
    <property type="entry name" value="CHAP_dom"/>
</dbReference>
<reference evidence="2 3" key="1">
    <citation type="submission" date="2019-11" db="EMBL/GenBank/DDBJ databases">
        <title>Description of Pedobacter sp. LMG 31462T.</title>
        <authorList>
            <person name="Carlier A."/>
            <person name="Qi S."/>
            <person name="Vandamme P."/>
        </authorList>
    </citation>
    <scope>NUCLEOTIDE SEQUENCE [LARGE SCALE GENOMIC DNA]</scope>
    <source>
        <strain evidence="2 3">LMG 31462</strain>
    </source>
</reference>
<organism evidence="2 3">
    <name type="scientific">Pedobacter gandavensis</name>
    <dbReference type="NCBI Taxonomy" id="2679963"/>
    <lineage>
        <taxon>Bacteria</taxon>
        <taxon>Pseudomonadati</taxon>
        <taxon>Bacteroidota</taxon>
        <taxon>Sphingobacteriia</taxon>
        <taxon>Sphingobacteriales</taxon>
        <taxon>Sphingobacteriaceae</taxon>
        <taxon>Pedobacter</taxon>
    </lineage>
</organism>
<dbReference type="Proteomes" id="UP000636110">
    <property type="component" value="Unassembled WGS sequence"/>
</dbReference>
<sequence length="144" mass="16250">MYESQIGVRELTGKNDGKSVEAYLKYVGLGKGYAWCAAFTCWTLNQASIKNPKSAWSPDMFPSANVIYSKTDKENITPEQGDVFGIYFPDKKRIAHVGFIHKWGKSEVITVEGNTNQAGSREGDGVYRKRRITGQIYKVSRFIR</sequence>
<gene>
    <name evidence="2" type="ORF">GM920_09675</name>
</gene>
<dbReference type="Pfam" id="PF05257">
    <property type="entry name" value="CHAP"/>
    <property type="match status" value="1"/>
</dbReference>
<proteinExistence type="predicted"/>
<comment type="caution">
    <text evidence="2">The sequence shown here is derived from an EMBL/GenBank/DDBJ whole genome shotgun (WGS) entry which is preliminary data.</text>
</comment>
<evidence type="ECO:0000313" key="2">
    <source>
        <dbReference type="EMBL" id="MBB2149176.1"/>
    </source>
</evidence>
<protein>
    <submittedName>
        <fullName evidence="2">CHAP domain-containing protein</fullName>
    </submittedName>
</protein>
<evidence type="ECO:0000259" key="1">
    <source>
        <dbReference type="Pfam" id="PF05257"/>
    </source>
</evidence>
<feature type="domain" description="Peptidase C51" evidence="1">
    <location>
        <begin position="30"/>
        <end position="114"/>
    </location>
</feature>
<evidence type="ECO:0000313" key="3">
    <source>
        <dbReference type="Proteomes" id="UP000636110"/>
    </source>
</evidence>
<dbReference type="EMBL" id="WNXC01000002">
    <property type="protein sequence ID" value="MBB2149176.1"/>
    <property type="molecule type" value="Genomic_DNA"/>
</dbReference>
<keyword evidence="3" id="KW-1185">Reference proteome</keyword>
<name>A0ABR6EW27_9SPHI</name>
<accession>A0ABR6EW27</accession>